<dbReference type="InterPro" id="IPR023214">
    <property type="entry name" value="HAD_sf"/>
</dbReference>
<organism evidence="12 13">
    <name type="scientific">Candidatus Magasanikbacteria bacterium CG10_big_fil_rev_8_21_14_0_10_47_10</name>
    <dbReference type="NCBI Taxonomy" id="1974652"/>
    <lineage>
        <taxon>Bacteria</taxon>
        <taxon>Candidatus Magasanikiibacteriota</taxon>
    </lineage>
</organism>
<sequence>MQYHAKSITQVLRHLQTNGTTGLTKMQVEKLESEHGVNKLPQAGIHFSRVKIFFDQWKSPLIIILLIAGVVSWLLGETLDALIILITAAINGFIGFFQEDKANRALKQLQSMVTFHALVLRDGVKKSIASSELVPGDIVYVNPGDKVQADGRLIEAHVLEVNEAPLTGESEPIKKHASEIDEGTILADRTNMLFRGTVIENGKGLLVVTAIGGQTEIGRIATLVQETSDERTPLQQQLKLFGQVLGAIVVAIALCIVLIGIFFRPGEYGLLELFETAVAVAVAAIPEGLVISLTVILAVGMQHILKKNALVRRLVSAETLGSVSVICTDKTGTLTEGKMALTQIISADGQRDVRSIDGKNNGFDFASRALQISVLCNEGILSNPADSEQEWLVYGDSTDTALIRAGMTLGFEKDQLEIQYKRIGEIPFSSLHKYVVTLNEMENGKEMLMKGAPEIVLSRAAWFEKNGKKTKMTKKQHVDFIRKANDLAAKGYRILAVGHSSWNNDQTEITDKDVQDITFVALLALSDPLRKDVKMTMQRAQKAGIRVIMITGDHANTAQSIAKELGLPAGAKNILQGKDIDKITDDELEHQINQIFIFARVNPEHKIRIVRALQKNGEVVAMTGDGVNDAPALKGADIGVSVGSGTDVARETSDMVLLDDNFSTIVAAIEEGRRIYQNIKKVVLYLLSSSFAEVVLIAGSLIAGLPLAVLPAQILWVNIIEDSFPNMALAFDKGDKENMSDPPRKKDEALIDREMKLMIAIISIVSNLVLLGLFIYFYKTTGNIALSRTLMFVGLAIDSLLYIYSVRSLRHMIWQINPFNNSYLTGAAVFGWCMLLSAVYLPVLQVLLKTVPLSVHHWIIMALFGMLNVGIIEIIKWIFITKHKTAYAR</sequence>
<dbReference type="Gene3D" id="3.40.50.1000">
    <property type="entry name" value="HAD superfamily/HAD-like"/>
    <property type="match status" value="1"/>
</dbReference>
<dbReference type="SUPFAM" id="SSF81665">
    <property type="entry name" value="Calcium ATPase, transmembrane domain M"/>
    <property type="match status" value="1"/>
</dbReference>
<feature type="transmembrane region" description="Helical" evidence="10">
    <location>
        <begin position="855"/>
        <end position="879"/>
    </location>
</feature>
<accession>A0A2H0TRC3</accession>
<feature type="transmembrane region" description="Helical" evidence="10">
    <location>
        <begin position="57"/>
        <end position="75"/>
    </location>
</feature>
<dbReference type="SUPFAM" id="SSF81660">
    <property type="entry name" value="Metal cation-transporting ATPase, ATP-binding domain N"/>
    <property type="match status" value="1"/>
</dbReference>
<dbReference type="Pfam" id="PF13246">
    <property type="entry name" value="Cation_ATPase"/>
    <property type="match status" value="1"/>
</dbReference>
<dbReference type="PANTHER" id="PTHR43294:SF21">
    <property type="entry name" value="CATION TRANSPORTING ATPASE"/>
    <property type="match status" value="1"/>
</dbReference>
<dbReference type="InterPro" id="IPR023298">
    <property type="entry name" value="ATPase_P-typ_TM_dom_sf"/>
</dbReference>
<dbReference type="InterPro" id="IPR023299">
    <property type="entry name" value="ATPase_P-typ_cyto_dom_N"/>
</dbReference>
<evidence type="ECO:0000313" key="13">
    <source>
        <dbReference type="Proteomes" id="UP000230154"/>
    </source>
</evidence>
<feature type="transmembrane region" description="Helical" evidence="10">
    <location>
        <begin position="276"/>
        <end position="299"/>
    </location>
</feature>
<protein>
    <submittedName>
        <fullName evidence="12">ATPase</fullName>
    </submittedName>
</protein>
<feature type="transmembrane region" description="Helical" evidence="10">
    <location>
        <begin position="823"/>
        <end position="843"/>
    </location>
</feature>
<dbReference type="Gene3D" id="2.70.150.10">
    <property type="entry name" value="Calcium-transporting ATPase, cytoplasmic transduction domain A"/>
    <property type="match status" value="1"/>
</dbReference>
<dbReference type="GO" id="GO:0005524">
    <property type="term" value="F:ATP binding"/>
    <property type="evidence" value="ECO:0007669"/>
    <property type="project" value="UniProtKB-KW"/>
</dbReference>
<dbReference type="GO" id="GO:0016887">
    <property type="term" value="F:ATP hydrolysis activity"/>
    <property type="evidence" value="ECO:0007669"/>
    <property type="project" value="InterPro"/>
</dbReference>
<feature type="transmembrane region" description="Helical" evidence="10">
    <location>
        <begin position="240"/>
        <end position="264"/>
    </location>
</feature>
<dbReference type="InterPro" id="IPR044492">
    <property type="entry name" value="P_typ_ATPase_HD_dom"/>
</dbReference>
<dbReference type="SFLD" id="SFLDG00002">
    <property type="entry name" value="C1.7:_P-type_atpase_like"/>
    <property type="match status" value="1"/>
</dbReference>
<dbReference type="Pfam" id="PF00689">
    <property type="entry name" value="Cation_ATPase_C"/>
    <property type="match status" value="1"/>
</dbReference>
<evidence type="ECO:0000256" key="7">
    <source>
        <dbReference type="ARBA" id="ARBA00022967"/>
    </source>
</evidence>
<name>A0A2H0TRC3_9BACT</name>
<dbReference type="InterPro" id="IPR004014">
    <property type="entry name" value="ATPase_P-typ_cation-transptr_N"/>
</dbReference>
<evidence type="ECO:0000256" key="1">
    <source>
        <dbReference type="ARBA" id="ARBA00004651"/>
    </source>
</evidence>
<keyword evidence="5" id="KW-0547">Nucleotide-binding</keyword>
<reference evidence="13" key="1">
    <citation type="submission" date="2017-09" db="EMBL/GenBank/DDBJ databases">
        <title>Depth-based differentiation of microbial function through sediment-hosted aquifers and enrichment of novel symbionts in the deep terrestrial subsurface.</title>
        <authorList>
            <person name="Probst A.J."/>
            <person name="Ladd B."/>
            <person name="Jarett J.K."/>
            <person name="Geller-Mcgrath D.E."/>
            <person name="Sieber C.M.K."/>
            <person name="Emerson J.B."/>
            <person name="Anantharaman K."/>
            <person name="Thomas B.C."/>
            <person name="Malmstrom R."/>
            <person name="Stieglmeier M."/>
            <person name="Klingl A."/>
            <person name="Woyke T."/>
            <person name="Ryan C.M."/>
            <person name="Banfield J.F."/>
        </authorList>
    </citation>
    <scope>NUCLEOTIDE SEQUENCE [LARGE SCALE GENOMIC DNA]</scope>
</reference>
<dbReference type="Pfam" id="PF00690">
    <property type="entry name" value="Cation_ATPase_N"/>
    <property type="match status" value="1"/>
</dbReference>
<dbReference type="Pfam" id="PF00122">
    <property type="entry name" value="E1-E2_ATPase"/>
    <property type="match status" value="1"/>
</dbReference>
<dbReference type="Proteomes" id="UP000230154">
    <property type="component" value="Unassembled WGS sequence"/>
</dbReference>
<feature type="transmembrane region" description="Helical" evidence="10">
    <location>
        <begin position="714"/>
        <end position="734"/>
    </location>
</feature>
<dbReference type="NCBIfam" id="TIGR01494">
    <property type="entry name" value="ATPase_P-type"/>
    <property type="match status" value="2"/>
</dbReference>
<dbReference type="InterPro" id="IPR018303">
    <property type="entry name" value="ATPase_P-typ_P_site"/>
</dbReference>
<dbReference type="InterPro" id="IPR001757">
    <property type="entry name" value="P_typ_ATPase"/>
</dbReference>
<dbReference type="InterPro" id="IPR006068">
    <property type="entry name" value="ATPase_P-typ_cation-transptr_C"/>
</dbReference>
<evidence type="ECO:0000256" key="5">
    <source>
        <dbReference type="ARBA" id="ARBA00022741"/>
    </source>
</evidence>
<dbReference type="SUPFAM" id="SSF81653">
    <property type="entry name" value="Calcium ATPase, transduction domain A"/>
    <property type="match status" value="1"/>
</dbReference>
<feature type="transmembrane region" description="Helical" evidence="10">
    <location>
        <begin position="784"/>
        <end position="803"/>
    </location>
</feature>
<evidence type="ECO:0000256" key="6">
    <source>
        <dbReference type="ARBA" id="ARBA00022840"/>
    </source>
</evidence>
<proteinExistence type="inferred from homology"/>
<dbReference type="GO" id="GO:0005886">
    <property type="term" value="C:plasma membrane"/>
    <property type="evidence" value="ECO:0007669"/>
    <property type="project" value="UniProtKB-SubCell"/>
</dbReference>
<feature type="transmembrane region" description="Helical" evidence="10">
    <location>
        <begin position="682"/>
        <end position="708"/>
    </location>
</feature>
<feature type="transmembrane region" description="Helical" evidence="10">
    <location>
        <begin position="755"/>
        <end position="778"/>
    </location>
</feature>
<dbReference type="EMBL" id="PFCB01000033">
    <property type="protein sequence ID" value="PIR73977.1"/>
    <property type="molecule type" value="Genomic_DNA"/>
</dbReference>
<keyword evidence="9 10" id="KW-0472">Membrane</keyword>
<dbReference type="InterPro" id="IPR050510">
    <property type="entry name" value="Cation_transp_ATPase_P-type"/>
</dbReference>
<dbReference type="AlphaFoldDB" id="A0A2H0TRC3"/>
<evidence type="ECO:0000256" key="8">
    <source>
        <dbReference type="ARBA" id="ARBA00022989"/>
    </source>
</evidence>
<evidence type="ECO:0000256" key="9">
    <source>
        <dbReference type="ARBA" id="ARBA00023136"/>
    </source>
</evidence>
<evidence type="ECO:0000313" key="12">
    <source>
        <dbReference type="EMBL" id="PIR73977.1"/>
    </source>
</evidence>
<dbReference type="PRINTS" id="PR00120">
    <property type="entry name" value="HATPASE"/>
</dbReference>
<dbReference type="PROSITE" id="PS00154">
    <property type="entry name" value="ATPASE_E1_E2"/>
    <property type="match status" value="1"/>
</dbReference>
<keyword evidence="8 10" id="KW-1133">Transmembrane helix</keyword>
<dbReference type="SMART" id="SM00831">
    <property type="entry name" value="Cation_ATPase_N"/>
    <property type="match status" value="1"/>
</dbReference>
<evidence type="ECO:0000256" key="3">
    <source>
        <dbReference type="ARBA" id="ARBA00022475"/>
    </source>
</evidence>
<dbReference type="PRINTS" id="PR00119">
    <property type="entry name" value="CATATPASE"/>
</dbReference>
<evidence type="ECO:0000256" key="10">
    <source>
        <dbReference type="SAM" id="Phobius"/>
    </source>
</evidence>
<comment type="subcellular location">
    <subcellularLocation>
        <location evidence="1">Cell membrane</location>
        <topology evidence="1">Multi-pass membrane protein</topology>
    </subcellularLocation>
</comment>
<comment type="similarity">
    <text evidence="2">Belongs to the cation transport ATPase (P-type) (TC 3.A.3) family. Type IIA subfamily.</text>
</comment>
<evidence type="ECO:0000256" key="4">
    <source>
        <dbReference type="ARBA" id="ARBA00022692"/>
    </source>
</evidence>
<dbReference type="SFLD" id="SFLDS00003">
    <property type="entry name" value="Haloacid_Dehalogenase"/>
    <property type="match status" value="1"/>
</dbReference>
<evidence type="ECO:0000256" key="2">
    <source>
        <dbReference type="ARBA" id="ARBA00005675"/>
    </source>
</evidence>
<feature type="transmembrane region" description="Helical" evidence="10">
    <location>
        <begin position="81"/>
        <end position="97"/>
    </location>
</feature>
<gene>
    <name evidence="12" type="ORF">COU35_04965</name>
</gene>
<keyword evidence="4 10" id="KW-0812">Transmembrane</keyword>
<feature type="domain" description="Cation-transporting P-type ATPase N-terminal" evidence="11">
    <location>
        <begin position="2"/>
        <end position="77"/>
    </location>
</feature>
<dbReference type="SUPFAM" id="SSF56784">
    <property type="entry name" value="HAD-like"/>
    <property type="match status" value="1"/>
</dbReference>
<dbReference type="InterPro" id="IPR059000">
    <property type="entry name" value="ATPase_P-type_domA"/>
</dbReference>
<dbReference type="InterPro" id="IPR008250">
    <property type="entry name" value="ATPase_P-typ_transduc_dom_A_sf"/>
</dbReference>
<dbReference type="InterPro" id="IPR036412">
    <property type="entry name" value="HAD-like_sf"/>
</dbReference>
<evidence type="ECO:0000259" key="11">
    <source>
        <dbReference type="SMART" id="SM00831"/>
    </source>
</evidence>
<comment type="caution">
    <text evidence="12">The sequence shown here is derived from an EMBL/GenBank/DDBJ whole genome shotgun (WGS) entry which is preliminary data.</text>
</comment>
<keyword evidence="3" id="KW-1003">Cell membrane</keyword>
<dbReference type="Gene3D" id="1.20.1110.10">
    <property type="entry name" value="Calcium-transporting ATPase, transmembrane domain"/>
    <property type="match status" value="1"/>
</dbReference>
<dbReference type="SFLD" id="SFLDF00027">
    <property type="entry name" value="p-type_atpase"/>
    <property type="match status" value="1"/>
</dbReference>
<keyword evidence="7" id="KW-1278">Translocase</keyword>
<keyword evidence="6" id="KW-0067">ATP-binding</keyword>
<dbReference type="Gene3D" id="3.40.1110.10">
    <property type="entry name" value="Calcium-transporting ATPase, cytoplasmic domain N"/>
    <property type="match status" value="1"/>
</dbReference>
<dbReference type="PANTHER" id="PTHR43294">
    <property type="entry name" value="SODIUM/POTASSIUM-TRANSPORTING ATPASE SUBUNIT ALPHA"/>
    <property type="match status" value="1"/>
</dbReference>